<proteinExistence type="predicted"/>
<evidence type="ECO:0000313" key="1">
    <source>
        <dbReference type="EMBL" id="TWI11511.1"/>
    </source>
</evidence>
<keyword evidence="2" id="KW-1185">Reference proteome</keyword>
<name>A0A562LV40_9GAMM</name>
<organism evidence="1 2">
    <name type="scientific">Aerolutibacter ruishenii</name>
    <dbReference type="NCBI Taxonomy" id="686800"/>
    <lineage>
        <taxon>Bacteria</taxon>
        <taxon>Pseudomonadati</taxon>
        <taxon>Pseudomonadota</taxon>
        <taxon>Gammaproteobacteria</taxon>
        <taxon>Lysobacterales</taxon>
        <taxon>Lysobacteraceae</taxon>
        <taxon>Aerolutibacter</taxon>
    </lineage>
</organism>
<comment type="caution">
    <text evidence="1">The sequence shown here is derived from an EMBL/GenBank/DDBJ whole genome shotgun (WGS) entry which is preliminary data.</text>
</comment>
<evidence type="ECO:0000313" key="2">
    <source>
        <dbReference type="Proteomes" id="UP000316471"/>
    </source>
</evidence>
<accession>A0A562LV40</accession>
<dbReference type="Proteomes" id="UP000316471">
    <property type="component" value="Unassembled WGS sequence"/>
</dbReference>
<protein>
    <submittedName>
        <fullName evidence="1">Uncharacterized protein</fullName>
    </submittedName>
</protein>
<dbReference type="EMBL" id="VLKP01000005">
    <property type="protein sequence ID" value="TWI11511.1"/>
    <property type="molecule type" value="Genomic_DNA"/>
</dbReference>
<gene>
    <name evidence="1" type="ORF">IP93_01407</name>
</gene>
<reference evidence="1 2" key="1">
    <citation type="journal article" date="2015" name="Stand. Genomic Sci.">
        <title>Genomic Encyclopedia of Bacterial and Archaeal Type Strains, Phase III: the genomes of soil and plant-associated and newly described type strains.</title>
        <authorList>
            <person name="Whitman W.B."/>
            <person name="Woyke T."/>
            <person name="Klenk H.P."/>
            <person name="Zhou Y."/>
            <person name="Lilburn T.G."/>
            <person name="Beck B.J."/>
            <person name="De Vos P."/>
            <person name="Vandamme P."/>
            <person name="Eisen J.A."/>
            <person name="Garrity G."/>
            <person name="Hugenholtz P."/>
            <person name="Kyrpides N.C."/>
        </authorList>
    </citation>
    <scope>NUCLEOTIDE SEQUENCE [LARGE SCALE GENOMIC DNA]</scope>
    <source>
        <strain evidence="1 2">CGMCC 1.10136</strain>
    </source>
</reference>
<dbReference type="AlphaFoldDB" id="A0A562LV40"/>
<sequence>MPFALVASLSGHAAGPPLITDDPGTPGDGRWEINLPITLEQTRDERIFEAPLLDINYGLGERTQLKFEVPWLVVDRRDNGTTDGLGNSEIGIKHRFLDEDRHGVSMSIYPQLEFNNPTSSDERGLVDEGMRFKLPVQMTRSAGPFEWYLEAGYEFVEASEDQWLYGVATSYRVHGQLELLAEVAGVASQDFDDEALVFNIGTKIGINDHLNLLLSAGRSFRGSSSGEPELLAYCGLQFLP</sequence>